<feature type="transmembrane region" description="Helical" evidence="5">
    <location>
        <begin position="267"/>
        <end position="287"/>
    </location>
</feature>
<keyword evidence="4 5" id="KW-0472">Membrane</keyword>
<dbReference type="PROSITE" id="PS00217">
    <property type="entry name" value="SUGAR_TRANSPORT_2"/>
    <property type="match status" value="1"/>
</dbReference>
<dbReference type="InterPro" id="IPR011701">
    <property type="entry name" value="MFS"/>
</dbReference>
<feature type="transmembrane region" description="Helical" evidence="5">
    <location>
        <begin position="386"/>
        <end position="405"/>
    </location>
</feature>
<feature type="transmembrane region" description="Helical" evidence="5">
    <location>
        <begin position="61"/>
        <end position="79"/>
    </location>
</feature>
<feature type="transmembrane region" description="Helical" evidence="5">
    <location>
        <begin position="118"/>
        <end position="141"/>
    </location>
</feature>
<dbReference type="InterPro" id="IPR005829">
    <property type="entry name" value="Sugar_transporter_CS"/>
</dbReference>
<dbReference type="InterPro" id="IPR036259">
    <property type="entry name" value="MFS_trans_sf"/>
</dbReference>
<keyword evidence="2 5" id="KW-0812">Transmembrane</keyword>
<name>A0ABX5L8S2_9MICC</name>
<dbReference type="CDD" id="cd17365">
    <property type="entry name" value="MFS_PcaK_like"/>
    <property type="match status" value="1"/>
</dbReference>
<evidence type="ECO:0000313" key="8">
    <source>
        <dbReference type="Proteomes" id="UP000245514"/>
    </source>
</evidence>
<organism evidence="7 8">
    <name type="scientific">Pseudoglutamicibacter cumminsii</name>
    <dbReference type="NCBI Taxonomy" id="156979"/>
    <lineage>
        <taxon>Bacteria</taxon>
        <taxon>Bacillati</taxon>
        <taxon>Actinomycetota</taxon>
        <taxon>Actinomycetes</taxon>
        <taxon>Micrococcales</taxon>
        <taxon>Micrococcaceae</taxon>
        <taxon>Pseudoglutamicibacter</taxon>
    </lineage>
</organism>
<feature type="transmembrane region" description="Helical" evidence="5">
    <location>
        <begin position="85"/>
        <end position="106"/>
    </location>
</feature>
<evidence type="ECO:0000313" key="7">
    <source>
        <dbReference type="EMBL" id="PWI27693.1"/>
    </source>
</evidence>
<feature type="transmembrane region" description="Helical" evidence="5">
    <location>
        <begin position="318"/>
        <end position="342"/>
    </location>
</feature>
<dbReference type="Pfam" id="PF07690">
    <property type="entry name" value="MFS_1"/>
    <property type="match status" value="1"/>
</dbReference>
<feature type="transmembrane region" description="Helical" evidence="5">
    <location>
        <begin position="147"/>
        <end position="169"/>
    </location>
</feature>
<feature type="transmembrane region" description="Helical" evidence="5">
    <location>
        <begin position="227"/>
        <end position="247"/>
    </location>
</feature>
<feature type="transmembrane region" description="Helical" evidence="5">
    <location>
        <begin position="354"/>
        <end position="374"/>
    </location>
</feature>
<comment type="subcellular location">
    <subcellularLocation>
        <location evidence="1">Cell membrane</location>
        <topology evidence="1">Multi-pass membrane protein</topology>
    </subcellularLocation>
</comment>
<dbReference type="Proteomes" id="UP000245514">
    <property type="component" value="Unassembled WGS sequence"/>
</dbReference>
<feature type="transmembrane region" description="Helical" evidence="5">
    <location>
        <begin position="294"/>
        <end position="312"/>
    </location>
</feature>
<evidence type="ECO:0000256" key="3">
    <source>
        <dbReference type="ARBA" id="ARBA00022989"/>
    </source>
</evidence>
<dbReference type="SUPFAM" id="SSF103473">
    <property type="entry name" value="MFS general substrate transporter"/>
    <property type="match status" value="1"/>
</dbReference>
<reference evidence="7 8" key="1">
    <citation type="submission" date="2018-05" db="EMBL/GenBank/DDBJ databases">
        <title>Draft Genome Sequence of Arthrobacter cumminsii IME1328, Isolated from a Patient Who Suffered from Foot Ulcers in China.</title>
        <authorList>
            <person name="Li M."/>
            <person name="Jiang Z."/>
            <person name="Sun Q."/>
            <person name="Tong Y."/>
        </authorList>
    </citation>
    <scope>NUCLEOTIDE SEQUENCE [LARGE SCALE GENOMIC DNA]</scope>
    <source>
        <strain evidence="7 8">IME1328</strain>
    </source>
</reference>
<dbReference type="PANTHER" id="PTHR23508">
    <property type="entry name" value="CARBOXYLIC ACID TRANSPORTER PROTEIN HOMOLOG"/>
    <property type="match status" value="1"/>
</dbReference>
<comment type="caution">
    <text evidence="7">The sequence shown here is derived from an EMBL/GenBank/DDBJ whole genome shotgun (WGS) entry which is preliminary data.</text>
</comment>
<evidence type="ECO:0000256" key="1">
    <source>
        <dbReference type="ARBA" id="ARBA00004651"/>
    </source>
</evidence>
<keyword evidence="8" id="KW-1185">Reference proteome</keyword>
<keyword evidence="3 5" id="KW-1133">Transmembrane helix</keyword>
<protein>
    <submittedName>
        <fullName evidence="7">MFS transporter</fullName>
    </submittedName>
</protein>
<feature type="transmembrane region" description="Helical" evidence="5">
    <location>
        <begin position="31"/>
        <end position="49"/>
    </location>
</feature>
<dbReference type="RefSeq" id="WP_146191924.1">
    <property type="nucleotide sequence ID" value="NZ_QFWG01000006.1"/>
</dbReference>
<gene>
    <name evidence="7" type="ORF">CAY35_05635</name>
</gene>
<dbReference type="PROSITE" id="PS00216">
    <property type="entry name" value="SUGAR_TRANSPORT_1"/>
    <property type="match status" value="1"/>
</dbReference>
<evidence type="ECO:0000256" key="2">
    <source>
        <dbReference type="ARBA" id="ARBA00022692"/>
    </source>
</evidence>
<evidence type="ECO:0000259" key="6">
    <source>
        <dbReference type="PROSITE" id="PS50850"/>
    </source>
</evidence>
<sequence>MLNALDGFDVLAMAFTASAVSNEFGLSGAELGMLLSSGLIGMAVGAIVLSPLADKVGRRPVLIASAALATVGMLLTASADSATMIACWRIVTGLGVGGILAGANIICNEYASDKHRGLAISIYTAGYGIGAGFGGMGAAWLLGQYGWHSVFVFGGVLTGLTLLVVIMYLPESVDFLETRRDQRSQQKLLRVAQRLNIDPELARSRPTESAGEAEPAAKITDVLIGRFKATTILIWVAFFATMFAFYFVNSWTPKLLVVAGMTEQQGVYGGIALTLGGALGSVVYGMLCSKWTPYQVMVGFVIFSAVAMVGFISSTSMLFLAFALGVLVGMLVNGCVAGLYTITPASYPAGLRGTGVGAALGVGRVGAIIAPTAIGALLDGGWTPQAVFMLSAAVLLIAGLAIFTLSRLPKAGSNDSVTTEQVQEKVA</sequence>
<dbReference type="InterPro" id="IPR020846">
    <property type="entry name" value="MFS_dom"/>
</dbReference>
<proteinExistence type="predicted"/>
<dbReference type="PANTHER" id="PTHR23508:SF10">
    <property type="entry name" value="CARBOXYLIC ACID TRANSPORTER PROTEIN HOMOLOG"/>
    <property type="match status" value="1"/>
</dbReference>
<evidence type="ECO:0000256" key="4">
    <source>
        <dbReference type="ARBA" id="ARBA00023136"/>
    </source>
</evidence>
<accession>A0ABX5L8S2</accession>
<dbReference type="PROSITE" id="PS50850">
    <property type="entry name" value="MFS"/>
    <property type="match status" value="1"/>
</dbReference>
<feature type="domain" description="Major facilitator superfamily (MFS) profile" evidence="6">
    <location>
        <begin position="1"/>
        <end position="410"/>
    </location>
</feature>
<dbReference type="EMBL" id="QFWG01000006">
    <property type="protein sequence ID" value="PWI27693.1"/>
    <property type="molecule type" value="Genomic_DNA"/>
</dbReference>
<evidence type="ECO:0000256" key="5">
    <source>
        <dbReference type="SAM" id="Phobius"/>
    </source>
</evidence>
<dbReference type="Gene3D" id="1.20.1250.20">
    <property type="entry name" value="MFS general substrate transporter like domains"/>
    <property type="match status" value="1"/>
</dbReference>